<feature type="coiled-coil region" evidence="1">
    <location>
        <begin position="105"/>
        <end position="132"/>
    </location>
</feature>
<feature type="compositionally biased region" description="Basic and acidic residues" evidence="2">
    <location>
        <begin position="1"/>
        <end position="14"/>
    </location>
</feature>
<feature type="region of interest" description="Disordered" evidence="2">
    <location>
        <begin position="1"/>
        <end position="28"/>
    </location>
</feature>
<protein>
    <submittedName>
        <fullName evidence="3">Uncharacterized protein</fullName>
    </submittedName>
</protein>
<accession>A0A0G0AE76</accession>
<gene>
    <name evidence="3" type="ORF">UR47_C0005G0013</name>
</gene>
<organism evidence="3 4">
    <name type="scientific">candidate division WS6 bacterium GW2011_GWB1_33_6</name>
    <dbReference type="NCBI Taxonomy" id="1619088"/>
    <lineage>
        <taxon>Bacteria</taxon>
        <taxon>Candidatus Dojkabacteria</taxon>
    </lineage>
</organism>
<dbReference type="EMBL" id="LBPI01000005">
    <property type="protein sequence ID" value="KKP55084.1"/>
    <property type="molecule type" value="Genomic_DNA"/>
</dbReference>
<sequence length="182" mass="21182">MLNAEDIFKEKSDDFSSGQSRSFRDSPSERVPMIEAVYDEVLGRKPSSRELAYYKYGVLEENEIRIKLLKSEEHKKIIENSSKVPGLESELRDLRITEKKLVQGIDDYKSEISQSQNLLNEKNAIILELREQVKNPYDLPSKIEKYEAGFDVFNSNMEKRSQSEKRKGLKESIKDLIELFVK</sequence>
<reference evidence="3 4" key="1">
    <citation type="journal article" date="2015" name="Nature">
        <title>rRNA introns, odd ribosomes, and small enigmatic genomes across a large radiation of phyla.</title>
        <authorList>
            <person name="Brown C.T."/>
            <person name="Hug L.A."/>
            <person name="Thomas B.C."/>
            <person name="Sharon I."/>
            <person name="Castelle C.J."/>
            <person name="Singh A."/>
            <person name="Wilkins M.J."/>
            <person name="Williams K.H."/>
            <person name="Banfield J.F."/>
        </authorList>
    </citation>
    <scope>NUCLEOTIDE SEQUENCE [LARGE SCALE GENOMIC DNA]</scope>
</reference>
<dbReference type="AlphaFoldDB" id="A0A0G0AE76"/>
<evidence type="ECO:0000313" key="3">
    <source>
        <dbReference type="EMBL" id="KKP55084.1"/>
    </source>
</evidence>
<keyword evidence="1" id="KW-0175">Coiled coil</keyword>
<evidence type="ECO:0000313" key="4">
    <source>
        <dbReference type="Proteomes" id="UP000034488"/>
    </source>
</evidence>
<proteinExistence type="predicted"/>
<dbReference type="Proteomes" id="UP000034488">
    <property type="component" value="Unassembled WGS sequence"/>
</dbReference>
<comment type="caution">
    <text evidence="3">The sequence shown here is derived from an EMBL/GenBank/DDBJ whole genome shotgun (WGS) entry which is preliminary data.</text>
</comment>
<evidence type="ECO:0000256" key="1">
    <source>
        <dbReference type="SAM" id="Coils"/>
    </source>
</evidence>
<evidence type="ECO:0000256" key="2">
    <source>
        <dbReference type="SAM" id="MobiDB-lite"/>
    </source>
</evidence>
<name>A0A0G0AE76_9BACT</name>